<name>A0AAD7THT8_9APHY</name>
<reference evidence="2" key="1">
    <citation type="submission" date="2022-11" db="EMBL/GenBank/DDBJ databases">
        <title>Genome Sequence of Cubamyces cubensis.</title>
        <authorList>
            <person name="Buettner E."/>
        </authorList>
    </citation>
    <scope>NUCLEOTIDE SEQUENCE</scope>
    <source>
        <strain evidence="2">MPL-01</strain>
    </source>
</reference>
<dbReference type="InterPro" id="IPR010730">
    <property type="entry name" value="HET"/>
</dbReference>
<dbReference type="PANTHER" id="PTHR33112:SF16">
    <property type="entry name" value="HETEROKARYON INCOMPATIBILITY DOMAIN-CONTAINING PROTEIN"/>
    <property type="match status" value="1"/>
</dbReference>
<accession>A0AAD7THT8</accession>
<gene>
    <name evidence="2" type="ORF">ONZ51_g12143</name>
</gene>
<evidence type="ECO:0000313" key="2">
    <source>
        <dbReference type="EMBL" id="KAJ8456413.1"/>
    </source>
</evidence>
<proteinExistence type="predicted"/>
<feature type="domain" description="Heterokaryon incompatibility" evidence="1">
    <location>
        <begin position="177"/>
        <end position="316"/>
    </location>
</feature>
<dbReference type="Pfam" id="PF06985">
    <property type="entry name" value="HET"/>
    <property type="match status" value="1"/>
</dbReference>
<dbReference type="AlphaFoldDB" id="A0AAD7THT8"/>
<keyword evidence="3" id="KW-1185">Reference proteome</keyword>
<dbReference type="PANTHER" id="PTHR33112">
    <property type="entry name" value="DOMAIN PROTEIN, PUTATIVE-RELATED"/>
    <property type="match status" value="1"/>
</dbReference>
<protein>
    <recommendedName>
        <fullName evidence="1">Heterokaryon incompatibility domain-containing protein</fullName>
    </recommendedName>
</protein>
<organism evidence="2 3">
    <name type="scientific">Trametes cubensis</name>
    <dbReference type="NCBI Taxonomy" id="1111947"/>
    <lineage>
        <taxon>Eukaryota</taxon>
        <taxon>Fungi</taxon>
        <taxon>Dikarya</taxon>
        <taxon>Basidiomycota</taxon>
        <taxon>Agaricomycotina</taxon>
        <taxon>Agaricomycetes</taxon>
        <taxon>Polyporales</taxon>
        <taxon>Polyporaceae</taxon>
        <taxon>Trametes</taxon>
    </lineage>
</organism>
<evidence type="ECO:0000259" key="1">
    <source>
        <dbReference type="Pfam" id="PF06985"/>
    </source>
</evidence>
<evidence type="ECO:0000313" key="3">
    <source>
        <dbReference type="Proteomes" id="UP001215151"/>
    </source>
</evidence>
<dbReference type="Proteomes" id="UP001215151">
    <property type="component" value="Unassembled WGS sequence"/>
</dbReference>
<comment type="caution">
    <text evidence="2">The sequence shown here is derived from an EMBL/GenBank/DDBJ whole genome shotgun (WGS) entry which is preliminary data.</text>
</comment>
<dbReference type="EMBL" id="JAPEVG010000683">
    <property type="protein sequence ID" value="KAJ8456413.1"/>
    <property type="molecule type" value="Genomic_DNA"/>
</dbReference>
<sequence>MRPDDVCAHCWDGIFAEGFGLRNIPVFDQGGVWYGGYEYFVSYDEILARFEGPDKTKRRMRLTVGRPLSSEETGEPETEVLIVVINKLDAFRVSMGTDNPAASWIKDWAGSLRVGTSDVLALALAHIGDCVWGHQACQDFFDWAKPEASLPTRLVDCFDPLRPRIVESKGWDPHVRYVALSYVWGKNSQPNCTTSRNLSSYLEAIDISRLPRTVVDAIRVTHALGIRFLWVDSLCIIQDSCEDKNRELTKMRKVYRLAFLVIDVGSAKSASEGFLHDADPPMLVDASVWLPFTWFRRHERHPPRFMDFFDVGPRTNLIICDGDRLQNLVMRARGYTGERAWCLQEALMSGRRLRFGATLQFRCRSSPERIGNVKYHKLYGTTSAPDIIFHLAAPTLSLGSEGWFVIHAAWADIVEDYSTRALSYSEDKLVACAGIAEAFGRALGSKTEYLAGLWRDSLLWDLLWTVAPFSRSLDRRGDALAPSWSWAATDYPVDFRPYFMMRDGDAPCLQGEGHEELAEVVECVVTLQDPALPFGRVTGGHLILRAPVLGPYEVEALHYQQTDHLMLDEGYGRDVVFDALRPQAEEPDVCASSASGSRLEKVYRRVGAYSLLDSEDGGDEVLTHVGMLNSLRSEIDEQWTVPRTEIKLLHCLLVLVLVLPHPLLLPRPLSPSPSIPLNPTPALADITNGPLTCLPAAPPLEFHNIRCPYQLDHSQSARLLGKASLRHTSGSSTIQSKQPGMRITSGKELEVLNGCINLFKMRTTEDDPSAPWIQERTRTLNIGDPYMLSIAKAYVEEYTPLPTRLIDCSNPLSPRIVQTDANMYGLYVALSYVWGKDQSGYCTTEGNLAAHMERIDVAILPQTIQDAIRFVERPASRTQSHARRISLRLLDH</sequence>